<evidence type="ECO:0000313" key="3">
    <source>
        <dbReference type="Proteomes" id="UP000268162"/>
    </source>
</evidence>
<dbReference type="OrthoDB" id="5596498at2759"/>
<feature type="compositionally biased region" description="Polar residues" evidence="1">
    <location>
        <begin position="77"/>
        <end position="99"/>
    </location>
</feature>
<sequence>MSLSFKQPALKSPFLFTMEEDVHSPSMDSRSPSERSPTPDSLMSYYDPVRDRFVYVDHLIRRSVSESPASMAIASGISPNCSNATNSTSSPRSNFGDTRSASISSALSPPSRGQYMGQLDMPNYSGVARAQVHRGSSYLPYCRTQPSSGIPRIKSSQTNQTRRGAPPPQSSSDRFLALSSPAPLQYLTTDGPAVIISPLQYTPALNPSYRPKYSATSKPINSPDPIPRNGTHSQQLKDSCAVVPNGSVIFDGNSTLSRRAKSASPPSTMPQLRNYSIDDRYNPRRFEARVQELTISPAELTELQARYEMNIYGRGLSKISNNLSVYHALRNRSIQRNSKGFIRSCAVVPRLEGREQIVAFYETDLTSGIKVRVIYDPRQPNFDIQGQLNSIGPVIFLTTFGYRFDGIGRMLLYKNLRFVDELNGTRRPVDSESGSLLMGLTTIEQIYTNRPHSLSKNAYKKKYRTEGEEQ</sequence>
<feature type="region of interest" description="Disordered" evidence="1">
    <location>
        <begin position="206"/>
        <end position="233"/>
    </location>
</feature>
<keyword evidence="3" id="KW-1185">Reference proteome</keyword>
<dbReference type="Proteomes" id="UP000268162">
    <property type="component" value="Unassembled WGS sequence"/>
</dbReference>
<feature type="compositionally biased region" description="Low complexity" evidence="1">
    <location>
        <begin position="100"/>
        <end position="111"/>
    </location>
</feature>
<accession>A0A4P9ZZM1</accession>
<feature type="region of interest" description="Disordered" evidence="1">
    <location>
        <begin position="21"/>
        <end position="43"/>
    </location>
</feature>
<dbReference type="AlphaFoldDB" id="A0A4P9ZZM1"/>
<feature type="region of interest" description="Disordered" evidence="1">
    <location>
        <begin position="76"/>
        <end position="117"/>
    </location>
</feature>
<dbReference type="EMBL" id="ML002320">
    <property type="protein sequence ID" value="RKP38888.1"/>
    <property type="molecule type" value="Genomic_DNA"/>
</dbReference>
<feature type="compositionally biased region" description="Polar residues" evidence="1">
    <location>
        <begin position="144"/>
        <end position="162"/>
    </location>
</feature>
<protein>
    <submittedName>
        <fullName evidence="2">Uncharacterized protein</fullName>
    </submittedName>
</protein>
<proteinExistence type="predicted"/>
<gene>
    <name evidence="2" type="ORF">BJ085DRAFT_33265</name>
</gene>
<evidence type="ECO:0000313" key="2">
    <source>
        <dbReference type="EMBL" id="RKP38888.1"/>
    </source>
</evidence>
<feature type="region of interest" description="Disordered" evidence="1">
    <location>
        <begin position="139"/>
        <end position="175"/>
    </location>
</feature>
<feature type="compositionally biased region" description="Polar residues" evidence="1">
    <location>
        <begin position="26"/>
        <end position="41"/>
    </location>
</feature>
<organism evidence="2 3">
    <name type="scientific">Dimargaris cristalligena</name>
    <dbReference type="NCBI Taxonomy" id="215637"/>
    <lineage>
        <taxon>Eukaryota</taxon>
        <taxon>Fungi</taxon>
        <taxon>Fungi incertae sedis</taxon>
        <taxon>Zoopagomycota</taxon>
        <taxon>Kickxellomycotina</taxon>
        <taxon>Dimargaritomycetes</taxon>
        <taxon>Dimargaritales</taxon>
        <taxon>Dimargaritaceae</taxon>
        <taxon>Dimargaris</taxon>
    </lineage>
</organism>
<evidence type="ECO:0000256" key="1">
    <source>
        <dbReference type="SAM" id="MobiDB-lite"/>
    </source>
</evidence>
<name>A0A4P9ZZM1_9FUNG</name>
<reference evidence="3" key="1">
    <citation type="journal article" date="2018" name="Nat. Microbiol.">
        <title>Leveraging single-cell genomics to expand the fungal tree of life.</title>
        <authorList>
            <person name="Ahrendt S.R."/>
            <person name="Quandt C.A."/>
            <person name="Ciobanu D."/>
            <person name="Clum A."/>
            <person name="Salamov A."/>
            <person name="Andreopoulos B."/>
            <person name="Cheng J.F."/>
            <person name="Woyke T."/>
            <person name="Pelin A."/>
            <person name="Henrissat B."/>
            <person name="Reynolds N.K."/>
            <person name="Benny G.L."/>
            <person name="Smith M.E."/>
            <person name="James T.Y."/>
            <person name="Grigoriev I.V."/>
        </authorList>
    </citation>
    <scope>NUCLEOTIDE SEQUENCE [LARGE SCALE GENOMIC DNA]</scope>
    <source>
        <strain evidence="3">RSA 468</strain>
    </source>
</reference>